<accession>A0A840I513</accession>
<keyword evidence="3 7" id="KW-0812">Transmembrane</keyword>
<evidence type="ECO:0000256" key="3">
    <source>
        <dbReference type="ARBA" id="ARBA00022692"/>
    </source>
</evidence>
<feature type="transmembrane region" description="Helical" evidence="7">
    <location>
        <begin position="359"/>
        <end position="383"/>
    </location>
</feature>
<evidence type="ECO:0000256" key="6">
    <source>
        <dbReference type="SAM" id="MobiDB-lite"/>
    </source>
</evidence>
<proteinExistence type="predicted"/>
<comment type="caution">
    <text evidence="8">The sequence shown here is derived from an EMBL/GenBank/DDBJ whole genome shotgun (WGS) entry which is preliminary data.</text>
</comment>
<evidence type="ECO:0000256" key="2">
    <source>
        <dbReference type="ARBA" id="ARBA00022475"/>
    </source>
</evidence>
<evidence type="ECO:0000313" key="8">
    <source>
        <dbReference type="EMBL" id="MBB4659294.1"/>
    </source>
</evidence>
<reference evidence="8 9" key="1">
    <citation type="submission" date="2020-08" db="EMBL/GenBank/DDBJ databases">
        <title>Genomic Encyclopedia of Type Strains, Phase IV (KMG-IV): sequencing the most valuable type-strain genomes for metagenomic binning, comparative biology and taxonomic classification.</title>
        <authorList>
            <person name="Goeker M."/>
        </authorList>
    </citation>
    <scope>NUCLEOTIDE SEQUENCE [LARGE SCALE GENOMIC DNA]</scope>
    <source>
        <strain evidence="8 9">DSM 102850</strain>
    </source>
</reference>
<name>A0A840I513_9PROT</name>
<evidence type="ECO:0000256" key="7">
    <source>
        <dbReference type="SAM" id="Phobius"/>
    </source>
</evidence>
<dbReference type="AlphaFoldDB" id="A0A840I513"/>
<dbReference type="PANTHER" id="PTHR30250:SF31">
    <property type="entry name" value="INNER MEMBRANE PROTEIN YGHQ"/>
    <property type="match status" value="1"/>
</dbReference>
<feature type="transmembrane region" description="Helical" evidence="7">
    <location>
        <begin position="415"/>
        <end position="435"/>
    </location>
</feature>
<dbReference type="InterPro" id="IPR050833">
    <property type="entry name" value="Poly_Biosynth_Transport"/>
</dbReference>
<keyword evidence="5 7" id="KW-0472">Membrane</keyword>
<protein>
    <submittedName>
        <fullName evidence="8">O-antigen/teichoic acid export membrane protein</fullName>
    </submittedName>
</protein>
<evidence type="ECO:0000256" key="5">
    <source>
        <dbReference type="ARBA" id="ARBA00023136"/>
    </source>
</evidence>
<keyword evidence="9" id="KW-1185">Reference proteome</keyword>
<dbReference type="EMBL" id="JACHOB010000003">
    <property type="protein sequence ID" value="MBB4659294.1"/>
    <property type="molecule type" value="Genomic_DNA"/>
</dbReference>
<keyword evidence="2" id="KW-1003">Cell membrane</keyword>
<keyword evidence="4 7" id="KW-1133">Transmembrane helix</keyword>
<feature type="transmembrane region" description="Helical" evidence="7">
    <location>
        <begin position="185"/>
        <end position="209"/>
    </location>
</feature>
<evidence type="ECO:0000313" key="9">
    <source>
        <dbReference type="Proteomes" id="UP000563524"/>
    </source>
</evidence>
<feature type="region of interest" description="Disordered" evidence="6">
    <location>
        <begin position="459"/>
        <end position="490"/>
    </location>
</feature>
<gene>
    <name evidence="8" type="ORF">GGQ59_001819</name>
</gene>
<dbReference type="PANTHER" id="PTHR30250">
    <property type="entry name" value="PST FAMILY PREDICTED COLANIC ACID TRANSPORTER"/>
    <property type="match status" value="1"/>
</dbReference>
<feature type="transmembrane region" description="Helical" evidence="7">
    <location>
        <begin position="390"/>
        <end position="409"/>
    </location>
</feature>
<dbReference type="Proteomes" id="UP000563524">
    <property type="component" value="Unassembled WGS sequence"/>
</dbReference>
<sequence length="490" mass="49646">MSAGRAERLPGSTGMGRRVRRNTGLMVGAKIGGGVLSLGALAVATRALTPAEFGTLVFVHALVLVFTEAVTFESWLTVVRFGAEAKAAKDDERYARTVRFCATLDAVAAAAAFSLAVLVCSLSVEASGALSVLPLPVLLSYLTLILFKQTSASLGVLRLSGRFAVLAAQSVVISTLRLVGGLVVLFLGGGLIGFLCAWYAASLTSYLILMVLGWRALGEDGDRALVFSGGPTLKAPAEGVWKFAWLTNLDASLGSGTTQLPLVLTGIAGGAHASALFKVGQEVASILSKSTKAIDRVIYPELATLTARGEGGRVVGVVLRTGAALLAFGGALSLAFGIAGPPLLAGLLGRPIYAEAATISVLLLLAAALGGAVAPLFPAFYATGHPGKPLIARAAGLVTLLAAFFPLTGRFGVEGAGLALLASSLATVAVAVLLARGHAWQGAGGQAAGQTFDKASFAAAATSPTEAERSGTPGHPTSRFSLPAKARGVS</sequence>
<feature type="transmembrane region" description="Helical" evidence="7">
    <location>
        <begin position="100"/>
        <end position="124"/>
    </location>
</feature>
<dbReference type="GO" id="GO:0005886">
    <property type="term" value="C:plasma membrane"/>
    <property type="evidence" value="ECO:0007669"/>
    <property type="project" value="UniProtKB-SubCell"/>
</dbReference>
<evidence type="ECO:0000256" key="1">
    <source>
        <dbReference type="ARBA" id="ARBA00004651"/>
    </source>
</evidence>
<feature type="transmembrane region" description="Helical" evidence="7">
    <location>
        <begin position="25"/>
        <end position="45"/>
    </location>
</feature>
<feature type="transmembrane region" description="Helical" evidence="7">
    <location>
        <begin position="317"/>
        <end position="339"/>
    </location>
</feature>
<organism evidence="8 9">
    <name type="scientific">Parvularcula dongshanensis</name>
    <dbReference type="NCBI Taxonomy" id="1173995"/>
    <lineage>
        <taxon>Bacteria</taxon>
        <taxon>Pseudomonadati</taxon>
        <taxon>Pseudomonadota</taxon>
        <taxon>Alphaproteobacteria</taxon>
        <taxon>Parvularculales</taxon>
        <taxon>Parvularculaceae</taxon>
        <taxon>Parvularcula</taxon>
    </lineage>
</organism>
<evidence type="ECO:0000256" key="4">
    <source>
        <dbReference type="ARBA" id="ARBA00022989"/>
    </source>
</evidence>
<feature type="transmembrane region" description="Helical" evidence="7">
    <location>
        <begin position="57"/>
        <end position="79"/>
    </location>
</feature>
<comment type="subcellular location">
    <subcellularLocation>
        <location evidence="1">Cell membrane</location>
        <topology evidence="1">Multi-pass membrane protein</topology>
    </subcellularLocation>
</comment>